<dbReference type="SUPFAM" id="SSF46689">
    <property type="entry name" value="Homeodomain-like"/>
    <property type="match status" value="1"/>
</dbReference>
<accession>A0ABT6D5E7</accession>
<gene>
    <name evidence="1" type="ORF">OIT47_010715</name>
</gene>
<keyword evidence="2" id="KW-1185">Reference proteome</keyword>
<sequence length="119" mass="12845">MTRQRNFDKAAMAVKLMPVFTGHGYEGASVSELVTVSGLLRGSLYAAYGSKLGIFVAGLEQLPPITKLTDEQLDFVIVGLLEVAPNNPVVKDFFKKYLATADKNELALKIGSVILAKTN</sequence>
<protein>
    <submittedName>
        <fullName evidence="1">TetR/AcrR family transcriptional regulator</fullName>
    </submittedName>
</protein>
<organism evidence="1 2">
    <name type="scientific">Weissella fermenti</name>
    <dbReference type="NCBI Taxonomy" id="2987699"/>
    <lineage>
        <taxon>Bacteria</taxon>
        <taxon>Bacillati</taxon>
        <taxon>Bacillota</taxon>
        <taxon>Bacilli</taxon>
        <taxon>Lactobacillales</taxon>
        <taxon>Lactobacillaceae</taxon>
        <taxon>Weissella</taxon>
    </lineage>
</organism>
<evidence type="ECO:0000313" key="1">
    <source>
        <dbReference type="EMBL" id="MDF9300740.1"/>
    </source>
</evidence>
<reference evidence="1" key="1">
    <citation type="submission" date="2023-03" db="EMBL/GenBank/DDBJ databases">
        <title>Comparative genomics of Weissella fermenti BK2, and weissella type species.</title>
        <authorList>
            <person name="Lee J.K."/>
            <person name="Baek J.H."/>
            <person name="Kim J.M."/>
            <person name="Choi D.G."/>
            <person name="Jeon C.O."/>
        </authorList>
    </citation>
    <scope>NUCLEOTIDE SEQUENCE</scope>
    <source>
        <strain evidence="1">BK2</strain>
    </source>
</reference>
<proteinExistence type="predicted"/>
<comment type="caution">
    <text evidence="1">The sequence shown here is derived from an EMBL/GenBank/DDBJ whole genome shotgun (WGS) entry which is preliminary data.</text>
</comment>
<dbReference type="RefSeq" id="WP_264339744.1">
    <property type="nucleotide sequence ID" value="NZ_JAOZFC020000003.1"/>
</dbReference>
<dbReference type="Proteomes" id="UP001146336">
    <property type="component" value="Unassembled WGS sequence"/>
</dbReference>
<dbReference type="Gene3D" id="1.10.10.60">
    <property type="entry name" value="Homeodomain-like"/>
    <property type="match status" value="1"/>
</dbReference>
<evidence type="ECO:0000313" key="2">
    <source>
        <dbReference type="Proteomes" id="UP001146336"/>
    </source>
</evidence>
<name>A0ABT6D5E7_9LACO</name>
<dbReference type="EMBL" id="JAOZFC020000003">
    <property type="protein sequence ID" value="MDF9300740.1"/>
    <property type="molecule type" value="Genomic_DNA"/>
</dbReference>
<dbReference type="InterPro" id="IPR009057">
    <property type="entry name" value="Homeodomain-like_sf"/>
</dbReference>